<keyword evidence="11" id="KW-0539">Nucleus</keyword>
<dbReference type="AlphaFoldDB" id="A0A7K8N5I5"/>
<dbReference type="GO" id="GO:0051301">
    <property type="term" value="P:cell division"/>
    <property type="evidence" value="ECO:0007669"/>
    <property type="project" value="UniProtKB-KW"/>
</dbReference>
<dbReference type="InterPro" id="IPR006940">
    <property type="entry name" value="Securin_separation_inhibitor"/>
</dbReference>
<dbReference type="Proteomes" id="UP000524187">
    <property type="component" value="Unassembled WGS sequence"/>
</dbReference>
<dbReference type="PANTHER" id="PTHR10418">
    <property type="entry name" value="SECURIN-3"/>
    <property type="match status" value="1"/>
</dbReference>
<evidence type="ECO:0000256" key="11">
    <source>
        <dbReference type="ARBA" id="ARBA00023242"/>
    </source>
</evidence>
<sequence length="194" mass="21674">MATLIFIDKENGEVSAAKNQLRWPSASSKVVSERTQVHTPLQKKMISTSPATSLSVRKALGNVNRTLEAPSKKEHLKQKNQPCAAKKITEKTAGLESCDAVAEEAYPEMENMFPYDPLDFESFDVPEEHRLSHLTLSGVPLMIFESTSDRLVNMVPSPVKLTQMSWECDLLQSTTDFLSTLDEIIDMPPLNHDL</sequence>
<feature type="non-terminal residue" evidence="14">
    <location>
        <position position="1"/>
    </location>
</feature>
<dbReference type="GO" id="GO:0045143">
    <property type="term" value="P:homologous chromosome segregation"/>
    <property type="evidence" value="ECO:0007669"/>
    <property type="project" value="TreeGrafter"/>
</dbReference>
<organism evidence="14 15">
    <name type="scientific">Casuarius casuarius</name>
    <name type="common">Southern cassowary</name>
    <name type="synonym">Struthio casuarius</name>
    <dbReference type="NCBI Taxonomy" id="8787"/>
    <lineage>
        <taxon>Eukaryota</taxon>
        <taxon>Metazoa</taxon>
        <taxon>Chordata</taxon>
        <taxon>Craniata</taxon>
        <taxon>Vertebrata</taxon>
        <taxon>Euteleostomi</taxon>
        <taxon>Archelosauria</taxon>
        <taxon>Archosauria</taxon>
        <taxon>Dinosauria</taxon>
        <taxon>Saurischia</taxon>
        <taxon>Theropoda</taxon>
        <taxon>Coelurosauria</taxon>
        <taxon>Aves</taxon>
        <taxon>Palaeognathae</taxon>
        <taxon>Casuariiformes</taxon>
        <taxon>Casuariidae</taxon>
        <taxon>Casuarius</taxon>
    </lineage>
</organism>
<evidence type="ECO:0000256" key="13">
    <source>
        <dbReference type="ARBA" id="ARBA00039185"/>
    </source>
</evidence>
<keyword evidence="9" id="KW-0832">Ubl conjugation</keyword>
<evidence type="ECO:0000256" key="4">
    <source>
        <dbReference type="ARBA" id="ARBA00022490"/>
    </source>
</evidence>
<comment type="caution">
    <text evidence="14">The sequence shown here is derived from an EMBL/GenBank/DDBJ whole genome shotgun (WGS) entry which is preliminary data.</text>
</comment>
<keyword evidence="5" id="KW-0132">Cell division</keyword>
<evidence type="ECO:0000256" key="7">
    <source>
        <dbReference type="ARBA" id="ARBA00022776"/>
    </source>
</evidence>
<evidence type="ECO:0000256" key="6">
    <source>
        <dbReference type="ARBA" id="ARBA00022737"/>
    </source>
</evidence>
<dbReference type="EMBL" id="VWPT01000036">
    <property type="protein sequence ID" value="NXE48353.1"/>
    <property type="molecule type" value="Genomic_DNA"/>
</dbReference>
<dbReference type="GO" id="GO:0005634">
    <property type="term" value="C:nucleus"/>
    <property type="evidence" value="ECO:0007669"/>
    <property type="project" value="UniProtKB-SubCell"/>
</dbReference>
<evidence type="ECO:0000256" key="12">
    <source>
        <dbReference type="ARBA" id="ARBA00023306"/>
    </source>
</evidence>
<evidence type="ECO:0000313" key="14">
    <source>
        <dbReference type="EMBL" id="NXE48353.1"/>
    </source>
</evidence>
<evidence type="ECO:0000256" key="3">
    <source>
        <dbReference type="ARBA" id="ARBA00009264"/>
    </source>
</evidence>
<keyword evidence="15" id="KW-1185">Reference proteome</keyword>
<comment type="subcellular location">
    <subcellularLocation>
        <location evidence="2">Cytoplasm</location>
    </subcellularLocation>
    <subcellularLocation>
        <location evidence="1">Nucleus</location>
    </subcellularLocation>
</comment>
<feature type="non-terminal residue" evidence="14">
    <location>
        <position position="194"/>
    </location>
</feature>
<keyword evidence="4" id="KW-0963">Cytoplasm</keyword>
<gene>
    <name evidence="14" type="primary">Pttg1</name>
    <name evidence="14" type="ORF">CASCAS_R03304</name>
</gene>
<evidence type="ECO:0000256" key="8">
    <source>
        <dbReference type="ARBA" id="ARBA00022829"/>
    </source>
</evidence>
<evidence type="ECO:0000256" key="9">
    <source>
        <dbReference type="ARBA" id="ARBA00022843"/>
    </source>
</evidence>
<comment type="similarity">
    <text evidence="3">Belongs to the securin family.</text>
</comment>
<evidence type="ECO:0000256" key="5">
    <source>
        <dbReference type="ARBA" id="ARBA00022618"/>
    </source>
</evidence>
<accession>A0A7K8N5I5</accession>
<keyword evidence="7" id="KW-0498">Mitosis</keyword>
<evidence type="ECO:0000256" key="1">
    <source>
        <dbReference type="ARBA" id="ARBA00004123"/>
    </source>
</evidence>
<keyword evidence="8" id="KW-0159">Chromosome partition</keyword>
<evidence type="ECO:0000256" key="2">
    <source>
        <dbReference type="ARBA" id="ARBA00004496"/>
    </source>
</evidence>
<evidence type="ECO:0000313" key="15">
    <source>
        <dbReference type="Proteomes" id="UP000524187"/>
    </source>
</evidence>
<keyword evidence="10" id="KW-0729">SH3-binding</keyword>
<dbReference type="GO" id="GO:0005737">
    <property type="term" value="C:cytoplasm"/>
    <property type="evidence" value="ECO:0007669"/>
    <property type="project" value="UniProtKB-SubCell"/>
</dbReference>
<dbReference type="GO" id="GO:0051276">
    <property type="term" value="P:chromosome organization"/>
    <property type="evidence" value="ECO:0007669"/>
    <property type="project" value="InterPro"/>
</dbReference>
<dbReference type="GO" id="GO:0017124">
    <property type="term" value="F:SH3 domain binding"/>
    <property type="evidence" value="ECO:0007669"/>
    <property type="project" value="UniProtKB-KW"/>
</dbReference>
<proteinExistence type="inferred from homology"/>
<name>A0A7K8N5I5_CASCA</name>
<keyword evidence="12" id="KW-0131">Cell cycle</keyword>
<evidence type="ECO:0000256" key="10">
    <source>
        <dbReference type="ARBA" id="ARBA00023036"/>
    </source>
</evidence>
<dbReference type="PANTHER" id="PTHR10418:SF2">
    <property type="entry name" value="SECURIN"/>
    <property type="match status" value="1"/>
</dbReference>
<keyword evidence="6" id="KW-0677">Repeat</keyword>
<protein>
    <recommendedName>
        <fullName evidence="13">Securin</fullName>
    </recommendedName>
</protein>
<reference evidence="14 15" key="1">
    <citation type="submission" date="2019-09" db="EMBL/GenBank/DDBJ databases">
        <title>Bird 10,000 Genomes (B10K) Project - Family phase.</title>
        <authorList>
            <person name="Zhang G."/>
        </authorList>
    </citation>
    <scope>NUCLEOTIDE SEQUENCE [LARGE SCALE GENOMIC DNA]</scope>
    <source>
        <strain evidence="14">B10K-LSUMZ-50683</strain>
        <tissue evidence="14">Muscle</tissue>
    </source>
</reference>
<dbReference type="Pfam" id="PF04856">
    <property type="entry name" value="Securin"/>
    <property type="match status" value="1"/>
</dbReference>